<evidence type="ECO:0000313" key="1">
    <source>
        <dbReference type="EMBL" id="TFK71485.1"/>
    </source>
</evidence>
<gene>
    <name evidence="1" type="ORF">BDN72DRAFT_837538</name>
</gene>
<name>A0ACD3B068_9AGAR</name>
<organism evidence="1 2">
    <name type="scientific">Pluteus cervinus</name>
    <dbReference type="NCBI Taxonomy" id="181527"/>
    <lineage>
        <taxon>Eukaryota</taxon>
        <taxon>Fungi</taxon>
        <taxon>Dikarya</taxon>
        <taxon>Basidiomycota</taxon>
        <taxon>Agaricomycotina</taxon>
        <taxon>Agaricomycetes</taxon>
        <taxon>Agaricomycetidae</taxon>
        <taxon>Agaricales</taxon>
        <taxon>Pluteineae</taxon>
        <taxon>Pluteaceae</taxon>
        <taxon>Pluteus</taxon>
    </lineage>
</organism>
<dbReference type="Proteomes" id="UP000308600">
    <property type="component" value="Unassembled WGS sequence"/>
</dbReference>
<sequence>MQILDLPVENLTTILEFVRVADHADNGSDCAISSPDTICPHNCLISLSLVCSTLRPLAQREHFSHVVLRRPTQIIPPYHPFFGLLDLQPFMGSYLRDVFGQPNSTQSYHRFLDLITRKPIICSYVRGISLERVAEKQSSDDNIPWILPNANVLANILLRLPHLTAFHITTTDFVLMWNHIPENLLQAMYTVFQLPTLTTLGFTGFHNLPVDLLDRCPRLQNLHLVRSYFKHPAIQEDLKAPFSGVPPLSTAPSPQIRHLEIKEALPVYYFPFGCLNTPISNHLQALESFQMKCFYTDIHTVPINEFKHLKRLEFTCSPLMGDTYYEDRFIDLGHLHNLQYLDIVLSFTSDSDTELLWVANTLNSLPTPNRTLRSVAIRLKVSSPSSGRDFDFASFNVLSRAFSKLHYSMGTGASKVLRTVTVDVVLDTQTRWDPVQVKSGIAWLGCGEVLELHIAGQTGNMDRVDTDAATY</sequence>
<evidence type="ECO:0000313" key="2">
    <source>
        <dbReference type="Proteomes" id="UP000308600"/>
    </source>
</evidence>
<reference evidence="1 2" key="1">
    <citation type="journal article" date="2019" name="Nat. Ecol. Evol.">
        <title>Megaphylogeny resolves global patterns of mushroom evolution.</title>
        <authorList>
            <person name="Varga T."/>
            <person name="Krizsan K."/>
            <person name="Foldi C."/>
            <person name="Dima B."/>
            <person name="Sanchez-Garcia M."/>
            <person name="Sanchez-Ramirez S."/>
            <person name="Szollosi G.J."/>
            <person name="Szarkandi J.G."/>
            <person name="Papp V."/>
            <person name="Albert L."/>
            <person name="Andreopoulos W."/>
            <person name="Angelini C."/>
            <person name="Antonin V."/>
            <person name="Barry K.W."/>
            <person name="Bougher N.L."/>
            <person name="Buchanan P."/>
            <person name="Buyck B."/>
            <person name="Bense V."/>
            <person name="Catcheside P."/>
            <person name="Chovatia M."/>
            <person name="Cooper J."/>
            <person name="Damon W."/>
            <person name="Desjardin D."/>
            <person name="Finy P."/>
            <person name="Geml J."/>
            <person name="Haridas S."/>
            <person name="Hughes K."/>
            <person name="Justo A."/>
            <person name="Karasinski D."/>
            <person name="Kautmanova I."/>
            <person name="Kiss B."/>
            <person name="Kocsube S."/>
            <person name="Kotiranta H."/>
            <person name="LaButti K.M."/>
            <person name="Lechner B.E."/>
            <person name="Liimatainen K."/>
            <person name="Lipzen A."/>
            <person name="Lukacs Z."/>
            <person name="Mihaltcheva S."/>
            <person name="Morgado L.N."/>
            <person name="Niskanen T."/>
            <person name="Noordeloos M.E."/>
            <person name="Ohm R.A."/>
            <person name="Ortiz-Santana B."/>
            <person name="Ovrebo C."/>
            <person name="Racz N."/>
            <person name="Riley R."/>
            <person name="Savchenko A."/>
            <person name="Shiryaev A."/>
            <person name="Soop K."/>
            <person name="Spirin V."/>
            <person name="Szebenyi C."/>
            <person name="Tomsovsky M."/>
            <person name="Tulloss R.E."/>
            <person name="Uehling J."/>
            <person name="Grigoriev I.V."/>
            <person name="Vagvolgyi C."/>
            <person name="Papp T."/>
            <person name="Martin F.M."/>
            <person name="Miettinen O."/>
            <person name="Hibbett D.S."/>
            <person name="Nagy L.G."/>
        </authorList>
    </citation>
    <scope>NUCLEOTIDE SEQUENCE [LARGE SCALE GENOMIC DNA]</scope>
    <source>
        <strain evidence="1 2">NL-1719</strain>
    </source>
</reference>
<proteinExistence type="predicted"/>
<keyword evidence="2" id="KW-1185">Reference proteome</keyword>
<accession>A0ACD3B068</accession>
<dbReference type="EMBL" id="ML208297">
    <property type="protein sequence ID" value="TFK71485.1"/>
    <property type="molecule type" value="Genomic_DNA"/>
</dbReference>
<protein>
    <submittedName>
        <fullName evidence="1">Uncharacterized protein</fullName>
    </submittedName>
</protein>